<proteinExistence type="predicted"/>
<dbReference type="InterPro" id="IPR029063">
    <property type="entry name" value="SAM-dependent_MTases_sf"/>
</dbReference>
<evidence type="ECO:0000259" key="1">
    <source>
        <dbReference type="Pfam" id="PF13847"/>
    </source>
</evidence>
<name>A0ABR0S742_9HYPO</name>
<dbReference type="InterPro" id="IPR045851">
    <property type="entry name" value="AMP-bd_C_sf"/>
</dbReference>
<dbReference type="Gene3D" id="3.40.50.150">
    <property type="entry name" value="Vaccinia Virus protein VP39"/>
    <property type="match status" value="1"/>
</dbReference>
<dbReference type="InterPro" id="IPR052091">
    <property type="entry name" value="Beta-ala_Activ/Resist"/>
</dbReference>
<feature type="domain" description="Methyltransferase" evidence="1">
    <location>
        <begin position="148"/>
        <end position="248"/>
    </location>
</feature>
<comment type="caution">
    <text evidence="2">The sequence shown here is derived from an EMBL/GenBank/DDBJ whole genome shotgun (WGS) entry which is preliminary data.</text>
</comment>
<evidence type="ECO:0000313" key="3">
    <source>
        <dbReference type="Proteomes" id="UP001338125"/>
    </source>
</evidence>
<accession>A0ABR0S742</accession>
<dbReference type="PANTHER" id="PTHR44394">
    <property type="entry name" value="BETA-ALANINE-ACTIVATING ENZYME"/>
    <property type="match status" value="1"/>
</dbReference>
<reference evidence="2 3" key="1">
    <citation type="submission" date="2024-01" db="EMBL/GenBank/DDBJ databases">
        <title>Complete genome of Cladobotryum mycophilum ATHUM6906.</title>
        <authorList>
            <person name="Christinaki A.C."/>
            <person name="Myridakis A.I."/>
            <person name="Kouvelis V.N."/>
        </authorList>
    </citation>
    <scope>NUCLEOTIDE SEQUENCE [LARGE SCALE GENOMIC DNA]</scope>
    <source>
        <strain evidence="2 3">ATHUM6906</strain>
    </source>
</reference>
<dbReference type="Gene3D" id="3.30.300.30">
    <property type="match status" value="1"/>
</dbReference>
<dbReference type="Proteomes" id="UP001338125">
    <property type="component" value="Unassembled WGS sequence"/>
</dbReference>
<protein>
    <submittedName>
        <fullName evidence="2">Nonribosomal peptide synthetase dtxS1</fullName>
    </submittedName>
</protein>
<dbReference type="SUPFAM" id="SSF56801">
    <property type="entry name" value="Acetyl-CoA synthetase-like"/>
    <property type="match status" value="1"/>
</dbReference>
<dbReference type="Pfam" id="PF13847">
    <property type="entry name" value="Methyltransf_31"/>
    <property type="match status" value="1"/>
</dbReference>
<dbReference type="SUPFAM" id="SSF53335">
    <property type="entry name" value="S-adenosyl-L-methionine-dependent methyltransferases"/>
    <property type="match status" value="1"/>
</dbReference>
<gene>
    <name evidence="2" type="ORF">PT974_12118</name>
</gene>
<sequence>MVNTWKDQLEYEEQMDEQIQTPSRQIDLEQVEQLMRNHESVEDAAAVLRDGPDAEIVGFVTLHKHAVDSQVESLGKSGNEYETQQVQLWETVFDRGIYTSIDSVQTAAIGRDFTGWVSAYNGSPLDQGEMNEWLDDTIKTILSCHGSDSLNVLELGTGSGMILFSIAKSLRSYVGLELSQTAVDFVAAKARSISELANKVQVHQGSATDFHLLGSVSPDIVVINSVAQYFPSQDYLYEVVKGILQLGSAQTIFFGDIRSYALQGEFLVSKALHRMAGESSKEKIREEMAEMAQAELELLIDPAFFTNLPSQFPDLIEHVEILPKKMKANNELSCYRYAAVVHIRNPRQIGGLQQQEIHEVGDDEWIDFMDHKLDQEALLRRLEVSTPNIIAVSNIPYSKTVFERHIIDSLNDGAEDGDVSWLPSVRKKSQKCPALSALDLVTLSQQAGYQIEISWARQHSQRGGLDAIFHRYRPSSGGRVLFRFPTDHQGRPQSTFSNQPLLQQARQSIQQQLYETLQDQLPFHMVPEEILVLEKLPINANGDVDRQALAKRA</sequence>
<keyword evidence="3" id="KW-1185">Reference proteome</keyword>
<organism evidence="2 3">
    <name type="scientific">Cladobotryum mycophilum</name>
    <dbReference type="NCBI Taxonomy" id="491253"/>
    <lineage>
        <taxon>Eukaryota</taxon>
        <taxon>Fungi</taxon>
        <taxon>Dikarya</taxon>
        <taxon>Ascomycota</taxon>
        <taxon>Pezizomycotina</taxon>
        <taxon>Sordariomycetes</taxon>
        <taxon>Hypocreomycetidae</taxon>
        <taxon>Hypocreales</taxon>
        <taxon>Hypocreaceae</taxon>
        <taxon>Cladobotryum</taxon>
    </lineage>
</organism>
<dbReference type="PANTHER" id="PTHR44394:SF1">
    <property type="entry name" value="BETA-ALANINE-ACTIVATING ENZYME"/>
    <property type="match status" value="1"/>
</dbReference>
<dbReference type="EMBL" id="JAVFKD010000016">
    <property type="protein sequence ID" value="KAK5987982.1"/>
    <property type="molecule type" value="Genomic_DNA"/>
</dbReference>
<dbReference type="CDD" id="cd02440">
    <property type="entry name" value="AdoMet_MTases"/>
    <property type="match status" value="1"/>
</dbReference>
<evidence type="ECO:0000313" key="2">
    <source>
        <dbReference type="EMBL" id="KAK5987982.1"/>
    </source>
</evidence>
<dbReference type="InterPro" id="IPR025714">
    <property type="entry name" value="Methyltranfer_dom"/>
</dbReference>